<dbReference type="Pfam" id="PF03110">
    <property type="entry name" value="SBP"/>
    <property type="match status" value="1"/>
</dbReference>
<dbReference type="Gene3D" id="4.10.1100.10">
    <property type="entry name" value="Transcription factor, SBP-box domain"/>
    <property type="match status" value="1"/>
</dbReference>
<dbReference type="InterPro" id="IPR036893">
    <property type="entry name" value="SBP_sf"/>
</dbReference>
<dbReference type="AlphaFoldDB" id="A0A061RIA8"/>
<evidence type="ECO:0000256" key="2">
    <source>
        <dbReference type="ARBA" id="ARBA00022771"/>
    </source>
</evidence>
<organism evidence="5">
    <name type="scientific">Tetraselmis sp. GSL018</name>
    <dbReference type="NCBI Taxonomy" id="582737"/>
    <lineage>
        <taxon>Eukaryota</taxon>
        <taxon>Viridiplantae</taxon>
        <taxon>Chlorophyta</taxon>
        <taxon>core chlorophytes</taxon>
        <taxon>Chlorodendrophyceae</taxon>
        <taxon>Chlorodendrales</taxon>
        <taxon>Chlorodendraceae</taxon>
        <taxon>Tetraselmis</taxon>
    </lineage>
</organism>
<accession>A0A061RIA8</accession>
<evidence type="ECO:0000256" key="1">
    <source>
        <dbReference type="ARBA" id="ARBA00022723"/>
    </source>
</evidence>
<dbReference type="PANTHER" id="PTHR31251">
    <property type="entry name" value="SQUAMOSA PROMOTER-BINDING-LIKE PROTEIN 4"/>
    <property type="match status" value="1"/>
</dbReference>
<dbReference type="PANTHER" id="PTHR31251:SF169">
    <property type="entry name" value="SQUAMOSA PROMOTER-BINDING-LIKE PROTEIN 8"/>
    <property type="match status" value="1"/>
</dbReference>
<dbReference type="InterPro" id="IPR004333">
    <property type="entry name" value="SBP_dom"/>
</dbReference>
<keyword evidence="3" id="KW-0862">Zinc</keyword>
<dbReference type="PROSITE" id="PS51141">
    <property type="entry name" value="ZF_SBP"/>
    <property type="match status" value="1"/>
</dbReference>
<dbReference type="SUPFAM" id="SSF103612">
    <property type="entry name" value="SBT domain"/>
    <property type="match status" value="1"/>
</dbReference>
<dbReference type="EMBL" id="GBEZ01013308">
    <property type="protein sequence ID" value="JAC72667.1"/>
    <property type="molecule type" value="Transcribed_RNA"/>
</dbReference>
<dbReference type="InterPro" id="IPR044817">
    <property type="entry name" value="SBP-like"/>
</dbReference>
<gene>
    <name evidence="5" type="ORF">TSPGSL018_30780</name>
</gene>
<sequence>MADPLELQFLLQLLQEGHGESTHKLSEDGMSTPSNNTAFTNELEEVMLGELQCDATCFNTHDSLAHQYQHWNSTAFQPEGFEAMLFDGSQAFTWTHNMGPLQYSNCYDKQMTSEMSASNELLPSLLGSGLNPAHRNIKPWTGEGKVFEESPEPLFSNVYQNQAHQNFCFSQHKANSNSLSTNLCREPISRVRLASETRLTSRRPVSISVATEEFFVCQICSETVETKTVRKYIRNRRVCNPCRTSSSVVIEGKDMRFCQLCSWFHSLDAFDGKRHNCRVALEKHNNRRRAKSAKLLVPDK</sequence>
<evidence type="ECO:0000313" key="5">
    <source>
        <dbReference type="EMBL" id="JAC72667.1"/>
    </source>
</evidence>
<keyword evidence="2" id="KW-0863">Zinc-finger</keyword>
<reference evidence="5" key="1">
    <citation type="submission" date="2014-05" db="EMBL/GenBank/DDBJ databases">
        <title>The transcriptome of the halophilic microalga Tetraselmis sp. GSL018 isolated from the Great Salt Lake, Utah.</title>
        <authorList>
            <person name="Jinkerson R.E."/>
            <person name="D'Adamo S."/>
            <person name="Posewitz M.C."/>
        </authorList>
    </citation>
    <scope>NUCLEOTIDE SEQUENCE</scope>
    <source>
        <strain evidence="5">GSL018</strain>
    </source>
</reference>
<name>A0A061RIA8_9CHLO</name>
<dbReference type="GO" id="GO:0005634">
    <property type="term" value="C:nucleus"/>
    <property type="evidence" value="ECO:0007669"/>
    <property type="project" value="InterPro"/>
</dbReference>
<dbReference type="GO" id="GO:0003677">
    <property type="term" value="F:DNA binding"/>
    <property type="evidence" value="ECO:0007669"/>
    <property type="project" value="InterPro"/>
</dbReference>
<dbReference type="GO" id="GO:0008270">
    <property type="term" value="F:zinc ion binding"/>
    <property type="evidence" value="ECO:0007669"/>
    <property type="project" value="UniProtKB-KW"/>
</dbReference>
<feature type="domain" description="SBP-type" evidence="4">
    <location>
        <begin position="214"/>
        <end position="291"/>
    </location>
</feature>
<keyword evidence="1" id="KW-0479">Metal-binding</keyword>
<evidence type="ECO:0000256" key="3">
    <source>
        <dbReference type="ARBA" id="ARBA00022833"/>
    </source>
</evidence>
<protein>
    <submittedName>
        <fullName evidence="5">Squamosa promoter binding protein-like 7</fullName>
    </submittedName>
</protein>
<evidence type="ECO:0000259" key="4">
    <source>
        <dbReference type="PROSITE" id="PS51141"/>
    </source>
</evidence>
<proteinExistence type="predicted"/>